<dbReference type="AlphaFoldDB" id="A0A212JB08"/>
<proteinExistence type="predicted"/>
<evidence type="ECO:0000313" key="1">
    <source>
        <dbReference type="EMBL" id="SBV96601.1"/>
    </source>
</evidence>
<sequence>MTCPASNPKAPIYTCWQRIPGITDPQEIRRCQQCPHGMVLIASVTWQREVDQDVPDQVDAPQRENIIMDKQTYTVAQLSALIGISVKNIYNAKGLKRPPSSGSMTGAVLTEMSKRGITWDQIVPASKGGGQKTAGAPVPDDGQMVTDGSATAAEDSQTVAAVQKMPDAVPTVMREVMCERWPLEVLIKAVRGKLPPHTSITISA</sequence>
<organism evidence="1">
    <name type="scientific">uncultured Desulfovibrio sp</name>
    <dbReference type="NCBI Taxonomy" id="167968"/>
    <lineage>
        <taxon>Bacteria</taxon>
        <taxon>Pseudomonadati</taxon>
        <taxon>Thermodesulfobacteriota</taxon>
        <taxon>Desulfovibrionia</taxon>
        <taxon>Desulfovibrionales</taxon>
        <taxon>Desulfovibrionaceae</taxon>
        <taxon>Desulfovibrio</taxon>
        <taxon>environmental samples</taxon>
    </lineage>
</organism>
<gene>
    <name evidence="1" type="ORF">KM92DES2_10813</name>
</gene>
<protein>
    <submittedName>
        <fullName evidence="1">Uncharacterized protein</fullName>
    </submittedName>
</protein>
<dbReference type="EMBL" id="FLUP01000001">
    <property type="protein sequence ID" value="SBV96601.1"/>
    <property type="molecule type" value="Genomic_DNA"/>
</dbReference>
<reference evidence="1" key="1">
    <citation type="submission" date="2016-04" db="EMBL/GenBank/DDBJ databases">
        <authorList>
            <person name="Evans L.H."/>
            <person name="Alamgir A."/>
            <person name="Owens N."/>
            <person name="Weber N.D."/>
            <person name="Virtaneva K."/>
            <person name="Barbian K."/>
            <person name="Babar A."/>
            <person name="Rosenke K."/>
        </authorList>
    </citation>
    <scope>NUCLEOTIDE SEQUENCE</scope>
    <source>
        <strain evidence="1">92-2</strain>
    </source>
</reference>
<name>A0A212JB08_9BACT</name>
<accession>A0A212JB08</accession>